<evidence type="ECO:0000256" key="1">
    <source>
        <dbReference type="ARBA" id="ARBA00004651"/>
    </source>
</evidence>
<feature type="transmembrane region" description="Helical" evidence="6">
    <location>
        <begin position="191"/>
        <end position="211"/>
    </location>
</feature>
<sequence>MTGQGTGKINTHWQTMLNMSATIAAFAVSIAIGMVLPPYVVAKVGVEAYGFTGLVNSLMDYASLLTIALNSVASRFITVAYHRGDAKQALRYYSSTIIANMAMSGVVIALTIPPLTMLELFIRIPAALLADVKALFACSLLVFVISAISSVYGVAMFIGNMLYITSLINLIGTLARLAMLLALFGLFPANIVYVGMAGCVMSLTIAALSWYGKRRILPDLKFNMRFVSWKPLTEMVAAGIWNVVIKMQQIMSSGVRLLIANLMTGPYLMGMLSVAQTIPSVLNGLIGRISYIFSAPQMQYYAQRRIDLLIRELVYCMHICGFFADLAFVTTVVMGWDFLRLWQPGQDDSLLYVLMVCSSAGFLTSGISMTLQNLPLMLNKLRTYSLVWLGSGVLCLISMCGFSLLLPKWAIIAIAVMQPVFDIATNVIFVAGYAARCLELKRGYFIPLYIRQFGATALALIVAVAFRLIVGRWISVNGWATFAVMSMVCMSLVAAADWLVLLRSDDRRRVIAMLRQRLGMAKGWS</sequence>
<name>A0A6I1G9I3_9BIFI</name>
<accession>A0A6I1G9I3</accession>
<protein>
    <submittedName>
        <fullName evidence="7">Flippase</fullName>
    </submittedName>
</protein>
<keyword evidence="3 6" id="KW-0812">Transmembrane</keyword>
<feature type="transmembrane region" description="Helical" evidence="6">
    <location>
        <begin position="411"/>
        <end position="434"/>
    </location>
</feature>
<feature type="transmembrane region" description="Helical" evidence="6">
    <location>
        <begin position="313"/>
        <end position="338"/>
    </location>
</feature>
<feature type="transmembrane region" description="Helical" evidence="6">
    <location>
        <begin position="480"/>
        <end position="501"/>
    </location>
</feature>
<keyword evidence="5 6" id="KW-0472">Membrane</keyword>
<keyword evidence="8" id="KW-1185">Reference proteome</keyword>
<reference evidence="7 8" key="1">
    <citation type="submission" date="2019-09" db="EMBL/GenBank/DDBJ databases">
        <title>Characterization of the phylogenetic diversity of two novel species belonging to the genus Bifidobacterium: Bifidobacterium cebidarum sp. nov. and Bifidobacterium leontopitheci sp. nov.</title>
        <authorList>
            <person name="Lugli G.A."/>
            <person name="Duranti S."/>
            <person name="Milani C."/>
            <person name="Turroni F."/>
            <person name="Ventura M."/>
        </authorList>
    </citation>
    <scope>NUCLEOTIDE SEQUENCE [LARGE SCALE GENOMIC DNA]</scope>
    <source>
        <strain evidence="7 8">LMG 31469</strain>
    </source>
</reference>
<proteinExistence type="predicted"/>
<dbReference type="PANTHER" id="PTHR30250:SF26">
    <property type="entry name" value="PSMA PROTEIN"/>
    <property type="match status" value="1"/>
</dbReference>
<dbReference type="InterPro" id="IPR050833">
    <property type="entry name" value="Poly_Biosynth_Transport"/>
</dbReference>
<feature type="transmembrane region" description="Helical" evidence="6">
    <location>
        <begin position="350"/>
        <end position="371"/>
    </location>
</feature>
<feature type="transmembrane region" description="Helical" evidence="6">
    <location>
        <begin position="232"/>
        <end position="251"/>
    </location>
</feature>
<evidence type="ECO:0000313" key="8">
    <source>
        <dbReference type="Proteomes" id="UP000468413"/>
    </source>
</evidence>
<evidence type="ECO:0000256" key="2">
    <source>
        <dbReference type="ARBA" id="ARBA00022475"/>
    </source>
</evidence>
<evidence type="ECO:0000256" key="3">
    <source>
        <dbReference type="ARBA" id="ARBA00022692"/>
    </source>
</evidence>
<feature type="transmembrane region" description="Helical" evidence="6">
    <location>
        <begin position="21"/>
        <end position="41"/>
    </location>
</feature>
<feature type="transmembrane region" description="Helical" evidence="6">
    <location>
        <begin position="271"/>
        <end position="293"/>
    </location>
</feature>
<dbReference type="Proteomes" id="UP000468413">
    <property type="component" value="Unassembled WGS sequence"/>
</dbReference>
<feature type="transmembrane region" description="Helical" evidence="6">
    <location>
        <begin position="61"/>
        <end position="80"/>
    </location>
</feature>
<dbReference type="EMBL" id="WBVS01000005">
    <property type="protein sequence ID" value="KAB7788205.1"/>
    <property type="molecule type" value="Genomic_DNA"/>
</dbReference>
<comment type="subcellular location">
    <subcellularLocation>
        <location evidence="1">Cell membrane</location>
        <topology evidence="1">Multi-pass membrane protein</topology>
    </subcellularLocation>
</comment>
<organism evidence="7 8">
    <name type="scientific">Bifidobacterium cebidarum</name>
    <dbReference type="NCBI Taxonomy" id="2650773"/>
    <lineage>
        <taxon>Bacteria</taxon>
        <taxon>Bacillati</taxon>
        <taxon>Actinomycetota</taxon>
        <taxon>Actinomycetes</taxon>
        <taxon>Bifidobacteriales</taxon>
        <taxon>Bifidobacteriaceae</taxon>
        <taxon>Bifidobacterium</taxon>
    </lineage>
</organism>
<dbReference type="GO" id="GO:0005886">
    <property type="term" value="C:plasma membrane"/>
    <property type="evidence" value="ECO:0007669"/>
    <property type="project" value="UniProtKB-SubCell"/>
</dbReference>
<evidence type="ECO:0000256" key="5">
    <source>
        <dbReference type="ARBA" id="ARBA00023136"/>
    </source>
</evidence>
<feature type="transmembrane region" description="Helical" evidence="6">
    <location>
        <begin position="455"/>
        <end position="474"/>
    </location>
</feature>
<keyword evidence="2" id="KW-1003">Cell membrane</keyword>
<keyword evidence="4 6" id="KW-1133">Transmembrane helix</keyword>
<gene>
    <name evidence="7" type="ORF">F7D08_1242</name>
</gene>
<comment type="caution">
    <text evidence="7">The sequence shown here is derived from an EMBL/GenBank/DDBJ whole genome shotgun (WGS) entry which is preliminary data.</text>
</comment>
<feature type="transmembrane region" description="Helical" evidence="6">
    <location>
        <begin position="92"/>
        <end position="112"/>
    </location>
</feature>
<feature type="transmembrane region" description="Helical" evidence="6">
    <location>
        <begin position="162"/>
        <end position="185"/>
    </location>
</feature>
<dbReference type="PANTHER" id="PTHR30250">
    <property type="entry name" value="PST FAMILY PREDICTED COLANIC ACID TRANSPORTER"/>
    <property type="match status" value="1"/>
</dbReference>
<evidence type="ECO:0000256" key="4">
    <source>
        <dbReference type="ARBA" id="ARBA00022989"/>
    </source>
</evidence>
<feature type="transmembrane region" description="Helical" evidence="6">
    <location>
        <begin position="383"/>
        <end position="405"/>
    </location>
</feature>
<dbReference type="AlphaFoldDB" id="A0A6I1G9I3"/>
<evidence type="ECO:0000256" key="6">
    <source>
        <dbReference type="SAM" id="Phobius"/>
    </source>
</evidence>
<feature type="transmembrane region" description="Helical" evidence="6">
    <location>
        <begin position="132"/>
        <end position="155"/>
    </location>
</feature>
<evidence type="ECO:0000313" key="7">
    <source>
        <dbReference type="EMBL" id="KAB7788205.1"/>
    </source>
</evidence>